<reference evidence="7 8" key="1">
    <citation type="submission" date="2024-09" db="EMBL/GenBank/DDBJ databases">
        <authorList>
            <person name="Sun Q."/>
            <person name="Mori K."/>
        </authorList>
    </citation>
    <scope>NUCLEOTIDE SEQUENCE [LARGE SCALE GENOMIC DNA]</scope>
    <source>
        <strain evidence="7 8">JCM 1334</strain>
    </source>
</reference>
<dbReference type="InterPro" id="IPR050418">
    <property type="entry name" value="D-iso_2-hydroxyacid_DH_PdxB"/>
</dbReference>
<dbReference type="EMBL" id="JBHMBC010000030">
    <property type="protein sequence ID" value="MFB9821283.1"/>
    <property type="molecule type" value="Genomic_DNA"/>
</dbReference>
<evidence type="ECO:0000259" key="6">
    <source>
        <dbReference type="Pfam" id="PF02826"/>
    </source>
</evidence>
<dbReference type="CDD" id="cd05299">
    <property type="entry name" value="CtBP_dh"/>
    <property type="match status" value="1"/>
</dbReference>
<dbReference type="PANTHER" id="PTHR43761:SF1">
    <property type="entry name" value="D-ISOMER SPECIFIC 2-HYDROXYACID DEHYDROGENASE CATALYTIC DOMAIN-CONTAINING PROTEIN-RELATED"/>
    <property type="match status" value="1"/>
</dbReference>
<protein>
    <submittedName>
        <fullName evidence="7">C-terminal binding protein</fullName>
    </submittedName>
</protein>
<feature type="domain" description="D-isomer specific 2-hydroxyacid dehydrogenase catalytic" evidence="5">
    <location>
        <begin position="21"/>
        <end position="322"/>
    </location>
</feature>
<comment type="similarity">
    <text evidence="1 4">Belongs to the D-isomer specific 2-hydroxyacid dehydrogenase family.</text>
</comment>
<keyword evidence="2 4" id="KW-0560">Oxidoreductase</keyword>
<dbReference type="Pfam" id="PF00389">
    <property type="entry name" value="2-Hacid_dh"/>
    <property type="match status" value="1"/>
</dbReference>
<dbReference type="PROSITE" id="PS00671">
    <property type="entry name" value="D_2_HYDROXYACID_DH_3"/>
    <property type="match status" value="1"/>
</dbReference>
<dbReference type="Pfam" id="PF02826">
    <property type="entry name" value="2-Hacid_dh_C"/>
    <property type="match status" value="1"/>
</dbReference>
<dbReference type="InterPro" id="IPR043322">
    <property type="entry name" value="CtBP"/>
</dbReference>
<dbReference type="InterPro" id="IPR006139">
    <property type="entry name" value="D-isomer_2_OHA_DH_cat_dom"/>
</dbReference>
<evidence type="ECO:0000256" key="4">
    <source>
        <dbReference type="RuleBase" id="RU003719"/>
    </source>
</evidence>
<keyword evidence="8" id="KW-1185">Reference proteome</keyword>
<dbReference type="Proteomes" id="UP001589702">
    <property type="component" value="Unassembled WGS sequence"/>
</dbReference>
<evidence type="ECO:0000313" key="7">
    <source>
        <dbReference type="EMBL" id="MFB9821283.1"/>
    </source>
</evidence>
<name>A0ABV5Y2S0_ARTRM</name>
<dbReference type="InterPro" id="IPR036291">
    <property type="entry name" value="NAD(P)-bd_dom_sf"/>
</dbReference>
<evidence type="ECO:0000313" key="8">
    <source>
        <dbReference type="Proteomes" id="UP001589702"/>
    </source>
</evidence>
<dbReference type="RefSeq" id="WP_234754356.1">
    <property type="nucleotide sequence ID" value="NZ_BAAAWN010000001.1"/>
</dbReference>
<organism evidence="7 8">
    <name type="scientific">Arthrobacter ramosus</name>
    <dbReference type="NCBI Taxonomy" id="1672"/>
    <lineage>
        <taxon>Bacteria</taxon>
        <taxon>Bacillati</taxon>
        <taxon>Actinomycetota</taxon>
        <taxon>Actinomycetes</taxon>
        <taxon>Micrococcales</taxon>
        <taxon>Micrococcaceae</taxon>
        <taxon>Arthrobacter</taxon>
    </lineage>
</organism>
<dbReference type="SUPFAM" id="SSF52283">
    <property type="entry name" value="Formate/glycerate dehydrogenase catalytic domain-like"/>
    <property type="match status" value="1"/>
</dbReference>
<dbReference type="InterPro" id="IPR006140">
    <property type="entry name" value="D-isomer_DH_NAD-bd"/>
</dbReference>
<keyword evidence="3" id="KW-0520">NAD</keyword>
<comment type="caution">
    <text evidence="7">The sequence shown here is derived from an EMBL/GenBank/DDBJ whole genome shotgun (WGS) entry which is preliminary data.</text>
</comment>
<dbReference type="SUPFAM" id="SSF51735">
    <property type="entry name" value="NAD(P)-binding Rossmann-fold domains"/>
    <property type="match status" value="1"/>
</dbReference>
<gene>
    <name evidence="7" type="ORF">ACFFP1_17465</name>
</gene>
<evidence type="ECO:0000256" key="1">
    <source>
        <dbReference type="ARBA" id="ARBA00005854"/>
    </source>
</evidence>
<dbReference type="PANTHER" id="PTHR43761">
    <property type="entry name" value="D-ISOMER SPECIFIC 2-HYDROXYACID DEHYDROGENASE FAMILY PROTEIN (AFU_ORTHOLOGUE AFUA_1G13630)"/>
    <property type="match status" value="1"/>
</dbReference>
<dbReference type="Gene3D" id="3.40.50.720">
    <property type="entry name" value="NAD(P)-binding Rossmann-like Domain"/>
    <property type="match status" value="2"/>
</dbReference>
<sequence length="332" mass="35599">MSTELRPVAVYTDMEDLDYSAGVALLEDNGYDVRYLGTQDPAVIAEQAKDAEALLVGYASVTAEVMDAIPGLKIIALVSMGFDNVDLDAAKERGIWVSNLPGVATEEVASHALALALAVTREIPFFQRRVAAGDWNGRPDSRVFRLSQERLGLIGLGRIGGRLGELASGVFGGVVGYDPYLPDTPATREMLAKAGIRRTGLEEVLAESAVVSLHMPLTEETRHIINAESLAVMRPGSYLVNVSRGQLIDDEALRAAVDSGHIRGAALDVLDVEPAPADHPLMGHPRILVTPHVGFLSDYTLAEYVRIQAQNVISQARTGAPDTPLFELAPAR</sequence>
<evidence type="ECO:0000259" key="5">
    <source>
        <dbReference type="Pfam" id="PF00389"/>
    </source>
</evidence>
<accession>A0ABV5Y2S0</accession>
<proteinExistence type="inferred from homology"/>
<evidence type="ECO:0000256" key="3">
    <source>
        <dbReference type="ARBA" id="ARBA00023027"/>
    </source>
</evidence>
<feature type="domain" description="D-isomer specific 2-hydroxyacid dehydrogenase NAD-binding" evidence="6">
    <location>
        <begin position="113"/>
        <end position="294"/>
    </location>
</feature>
<dbReference type="InterPro" id="IPR029753">
    <property type="entry name" value="D-isomer_DH_CS"/>
</dbReference>
<evidence type="ECO:0000256" key="2">
    <source>
        <dbReference type="ARBA" id="ARBA00023002"/>
    </source>
</evidence>